<gene>
    <name evidence="2" type="ORF">LOOC260_106460</name>
</gene>
<dbReference type="AlphaFoldDB" id="A0A0A1GSF6"/>
<reference evidence="2 3" key="1">
    <citation type="submission" date="2014-11" db="EMBL/GenBank/DDBJ databases">
        <title>Complete genome sequence and analysis of Lactobacillus hokkaidonensis LOOC260T.</title>
        <authorList>
            <person name="Tanizawa Y."/>
            <person name="Tohno M."/>
            <person name="Kaminuma E."/>
            <person name="Nakamura Y."/>
            <person name="Arita M."/>
        </authorList>
    </citation>
    <scope>NUCLEOTIDE SEQUENCE [LARGE SCALE GENOMIC DNA]</scope>
    <source>
        <strain evidence="2 3">LOOC260</strain>
    </source>
</reference>
<dbReference type="HOGENOM" id="CLU_114047_0_0_9"/>
<proteinExistence type="predicted"/>
<evidence type="ECO:0000259" key="1">
    <source>
        <dbReference type="Pfam" id="PF15919"/>
    </source>
</evidence>
<dbReference type="InterPro" id="IPR031807">
    <property type="entry name" value="HicB-like"/>
</dbReference>
<dbReference type="Pfam" id="PF15919">
    <property type="entry name" value="HicB_lk_antitox"/>
    <property type="match status" value="1"/>
</dbReference>
<name>A0A0A1GSF6_9LACO</name>
<sequence>MKNINLVTYPALLTPDENNTFDIEFVDVPEALSFGNSINDAVVHGQEALGLALYGRKTLPEATIIDDIQKNDNQTIVIVSVDLNIVKSQVKEVTIRKNVTVPADLAEQAQAQGINFSATLSDALREKLGV</sequence>
<dbReference type="RefSeq" id="WP_041092987.1">
    <property type="nucleotide sequence ID" value="NZ_AP014680.1"/>
</dbReference>
<dbReference type="EMBL" id="AP014680">
    <property type="protein sequence ID" value="BAP85202.1"/>
    <property type="molecule type" value="Genomic_DNA"/>
</dbReference>
<dbReference type="SUPFAM" id="SSF143100">
    <property type="entry name" value="TTHA1013/TTHA0281-like"/>
    <property type="match status" value="1"/>
</dbReference>
<dbReference type="KEGG" id="lho:LOOC260_106460"/>
<protein>
    <recommendedName>
        <fullName evidence="1">HicB-like antitoxin of toxin-antitoxin system domain-containing protein</fullName>
    </recommendedName>
</protein>
<dbReference type="Proteomes" id="UP000031620">
    <property type="component" value="Chromosome"/>
</dbReference>
<evidence type="ECO:0000313" key="2">
    <source>
        <dbReference type="EMBL" id="BAP85202.1"/>
    </source>
</evidence>
<dbReference type="InterPro" id="IPR035069">
    <property type="entry name" value="TTHA1013/TTHA0281-like"/>
</dbReference>
<dbReference type="Gene3D" id="3.30.160.250">
    <property type="match status" value="1"/>
</dbReference>
<feature type="domain" description="HicB-like antitoxin of toxin-antitoxin system" evidence="1">
    <location>
        <begin position="9"/>
        <end position="111"/>
    </location>
</feature>
<evidence type="ECO:0000313" key="3">
    <source>
        <dbReference type="Proteomes" id="UP000031620"/>
    </source>
</evidence>
<dbReference type="STRING" id="1291742.LOOC260_106460"/>
<organism evidence="2 3">
    <name type="scientific">Paucilactobacillus hokkaidonensis JCM 18461</name>
    <dbReference type="NCBI Taxonomy" id="1291742"/>
    <lineage>
        <taxon>Bacteria</taxon>
        <taxon>Bacillati</taxon>
        <taxon>Bacillota</taxon>
        <taxon>Bacilli</taxon>
        <taxon>Lactobacillales</taxon>
        <taxon>Lactobacillaceae</taxon>
        <taxon>Paucilactobacillus</taxon>
    </lineage>
</organism>
<accession>A0A0A1GSF6</accession>